<feature type="transmembrane region" description="Helical" evidence="5">
    <location>
        <begin position="61"/>
        <end position="77"/>
    </location>
</feature>
<feature type="transmembrane region" description="Helical" evidence="5">
    <location>
        <begin position="119"/>
        <end position="137"/>
    </location>
</feature>
<dbReference type="CDD" id="cd01949">
    <property type="entry name" value="GGDEF"/>
    <property type="match status" value="1"/>
</dbReference>
<feature type="transmembrane region" description="Helical" evidence="5">
    <location>
        <begin position="89"/>
        <end position="107"/>
    </location>
</feature>
<protein>
    <recommendedName>
        <fullName evidence="2">diguanylate cyclase</fullName>
        <ecNumber evidence="2">2.7.7.65</ecNumber>
    </recommendedName>
</protein>
<evidence type="ECO:0000256" key="2">
    <source>
        <dbReference type="ARBA" id="ARBA00012528"/>
    </source>
</evidence>
<evidence type="ECO:0000313" key="8">
    <source>
        <dbReference type="Proteomes" id="UP000305675"/>
    </source>
</evidence>
<dbReference type="NCBIfam" id="TIGR00254">
    <property type="entry name" value="GGDEF"/>
    <property type="match status" value="1"/>
</dbReference>
<dbReference type="SMART" id="SM00267">
    <property type="entry name" value="GGDEF"/>
    <property type="match status" value="1"/>
</dbReference>
<dbReference type="PANTHER" id="PTHR45138">
    <property type="entry name" value="REGULATORY COMPONENTS OF SENSORY TRANSDUCTION SYSTEM"/>
    <property type="match status" value="1"/>
</dbReference>
<dbReference type="GO" id="GO:0052621">
    <property type="term" value="F:diguanylate cyclase activity"/>
    <property type="evidence" value="ECO:0007669"/>
    <property type="project" value="UniProtKB-EC"/>
</dbReference>
<reference evidence="7 8" key="1">
    <citation type="submission" date="2019-04" db="EMBL/GenBank/DDBJ databases">
        <authorList>
            <person name="Hwang J.C."/>
        </authorList>
    </citation>
    <scope>NUCLEOTIDE SEQUENCE [LARGE SCALE GENOMIC DNA]</scope>
    <source>
        <strain evidence="7 8">IMCC35002</strain>
    </source>
</reference>
<evidence type="ECO:0000256" key="4">
    <source>
        <dbReference type="SAM" id="MobiDB-lite"/>
    </source>
</evidence>
<dbReference type="EC" id="2.7.7.65" evidence="2"/>
<dbReference type="InterPro" id="IPR043128">
    <property type="entry name" value="Rev_trsase/Diguanyl_cyclase"/>
</dbReference>
<dbReference type="RefSeq" id="WP_136864312.1">
    <property type="nucleotide sequence ID" value="NZ_SWCJ01000013.1"/>
</dbReference>
<feature type="transmembrane region" description="Helical" evidence="5">
    <location>
        <begin position="32"/>
        <end position="49"/>
    </location>
</feature>
<accession>A0A4V5NW45</accession>
<dbReference type="Gene3D" id="3.30.70.270">
    <property type="match status" value="1"/>
</dbReference>
<evidence type="ECO:0000256" key="3">
    <source>
        <dbReference type="ARBA" id="ARBA00034247"/>
    </source>
</evidence>
<dbReference type="InterPro" id="IPR000160">
    <property type="entry name" value="GGDEF_dom"/>
</dbReference>
<feature type="transmembrane region" description="Helical" evidence="5">
    <location>
        <begin position="209"/>
        <end position="231"/>
    </location>
</feature>
<dbReference type="PANTHER" id="PTHR45138:SF9">
    <property type="entry name" value="DIGUANYLATE CYCLASE DGCM-RELATED"/>
    <property type="match status" value="1"/>
</dbReference>
<feature type="transmembrane region" description="Helical" evidence="5">
    <location>
        <begin position="185"/>
        <end position="203"/>
    </location>
</feature>
<evidence type="ECO:0000313" key="7">
    <source>
        <dbReference type="EMBL" id="TKB53060.1"/>
    </source>
</evidence>
<dbReference type="Pfam" id="PF00990">
    <property type="entry name" value="GGDEF"/>
    <property type="match status" value="1"/>
</dbReference>
<dbReference type="FunFam" id="3.30.70.270:FF:000001">
    <property type="entry name" value="Diguanylate cyclase domain protein"/>
    <property type="match status" value="1"/>
</dbReference>
<comment type="cofactor">
    <cofactor evidence="1">
        <name>Mg(2+)</name>
        <dbReference type="ChEBI" id="CHEBI:18420"/>
    </cofactor>
</comment>
<sequence>MLNRHHQPLLAGALAVVGGIASQWLVDASPRVMWMLSWLPWLLLPVAWLDSRVYRLNKNSLMVLICLLSYGVIQLRLQAPLSNPDIELQYWVLGIVTPLLLFLADLWPESERFRFSHGAALLAVIVGGLEWGVIVHGEPLHLWLNQWVTVIGGYPQPWVLTLWTALLLGLSMLLHYRRRQGGDSLILPSLVAVLFSLACFDVPAMSATIYTALGGVCLFLLAQHSYNLAFCDQLTQVRNRRSLEASLQRMGQRGIVAMMDIDHFKAFNDRFGHDVGDDVLRLVAQQLETVGHGGKVFRYGGEEFTIIFRSLNRHACIEALEEVRQSIAQYPFMIRGQEEGSPQRITLSIGMAQWRQGAETSEQVIKRADEALYQAKQSGRNCIRVDQPPKRPQRRRAA</sequence>
<proteinExistence type="predicted"/>
<comment type="catalytic activity">
    <reaction evidence="3">
        <text>2 GTP = 3',3'-c-di-GMP + 2 diphosphate</text>
        <dbReference type="Rhea" id="RHEA:24898"/>
        <dbReference type="ChEBI" id="CHEBI:33019"/>
        <dbReference type="ChEBI" id="CHEBI:37565"/>
        <dbReference type="ChEBI" id="CHEBI:58805"/>
        <dbReference type="EC" id="2.7.7.65"/>
    </reaction>
</comment>
<name>A0A4V5NW45_9GAMM</name>
<dbReference type="GO" id="GO:1902201">
    <property type="term" value="P:negative regulation of bacterial-type flagellum-dependent cell motility"/>
    <property type="evidence" value="ECO:0007669"/>
    <property type="project" value="TreeGrafter"/>
</dbReference>
<feature type="domain" description="GGDEF" evidence="6">
    <location>
        <begin position="252"/>
        <end position="388"/>
    </location>
</feature>
<dbReference type="InterPro" id="IPR029787">
    <property type="entry name" value="Nucleotide_cyclase"/>
</dbReference>
<dbReference type="AlphaFoldDB" id="A0A4V5NW45"/>
<keyword evidence="8" id="KW-1185">Reference proteome</keyword>
<evidence type="ECO:0000256" key="5">
    <source>
        <dbReference type="SAM" id="Phobius"/>
    </source>
</evidence>
<organism evidence="7 8">
    <name type="scientific">Ferrimonas aestuarii</name>
    <dbReference type="NCBI Taxonomy" id="2569539"/>
    <lineage>
        <taxon>Bacteria</taxon>
        <taxon>Pseudomonadati</taxon>
        <taxon>Pseudomonadota</taxon>
        <taxon>Gammaproteobacteria</taxon>
        <taxon>Alteromonadales</taxon>
        <taxon>Ferrimonadaceae</taxon>
        <taxon>Ferrimonas</taxon>
    </lineage>
</organism>
<dbReference type="OrthoDB" id="9812260at2"/>
<dbReference type="SUPFAM" id="SSF55073">
    <property type="entry name" value="Nucleotide cyclase"/>
    <property type="match status" value="1"/>
</dbReference>
<dbReference type="EMBL" id="SWCJ01000013">
    <property type="protein sequence ID" value="TKB53060.1"/>
    <property type="molecule type" value="Genomic_DNA"/>
</dbReference>
<feature type="region of interest" description="Disordered" evidence="4">
    <location>
        <begin position="379"/>
        <end position="398"/>
    </location>
</feature>
<keyword evidence="5" id="KW-0472">Membrane</keyword>
<comment type="caution">
    <text evidence="7">The sequence shown here is derived from an EMBL/GenBank/DDBJ whole genome shotgun (WGS) entry which is preliminary data.</text>
</comment>
<dbReference type="GO" id="GO:0043709">
    <property type="term" value="P:cell adhesion involved in single-species biofilm formation"/>
    <property type="evidence" value="ECO:0007669"/>
    <property type="project" value="TreeGrafter"/>
</dbReference>
<keyword evidence="5" id="KW-1133">Transmembrane helix</keyword>
<dbReference type="Proteomes" id="UP000305675">
    <property type="component" value="Unassembled WGS sequence"/>
</dbReference>
<evidence type="ECO:0000256" key="1">
    <source>
        <dbReference type="ARBA" id="ARBA00001946"/>
    </source>
</evidence>
<keyword evidence="5" id="KW-0812">Transmembrane</keyword>
<dbReference type="PROSITE" id="PS50887">
    <property type="entry name" value="GGDEF"/>
    <property type="match status" value="1"/>
</dbReference>
<evidence type="ECO:0000259" key="6">
    <source>
        <dbReference type="PROSITE" id="PS50887"/>
    </source>
</evidence>
<dbReference type="GO" id="GO:0005886">
    <property type="term" value="C:plasma membrane"/>
    <property type="evidence" value="ECO:0007669"/>
    <property type="project" value="TreeGrafter"/>
</dbReference>
<dbReference type="InterPro" id="IPR050469">
    <property type="entry name" value="Diguanylate_Cyclase"/>
</dbReference>
<feature type="transmembrane region" description="Helical" evidence="5">
    <location>
        <begin position="157"/>
        <end position="176"/>
    </location>
</feature>
<gene>
    <name evidence="7" type="ORF">FCL42_15405</name>
</gene>